<sequence>MSEPNYRQYQFNLPSCDLDEDFLGDLAKELGLPFDPDDFYDRWLQRDQNHAWLIRDKEKDPNTFILIVFYKDFEFDDLVIRFRDEYTEIVENIIRKMWEKGDISSYPSGINGPRFNNVIDQSEKDWVPRVTKKFGLDIEPLSF</sequence>
<accession>A0ABS2WM21</accession>
<organism evidence="1 2">
    <name type="scientific">Polycladomyces zharkentensis</name>
    <dbReference type="NCBI Taxonomy" id="2807616"/>
    <lineage>
        <taxon>Bacteria</taxon>
        <taxon>Bacillati</taxon>
        <taxon>Bacillota</taxon>
        <taxon>Bacilli</taxon>
        <taxon>Bacillales</taxon>
        <taxon>Thermoactinomycetaceae</taxon>
        <taxon>Polycladomyces</taxon>
    </lineage>
</organism>
<evidence type="ECO:0000313" key="2">
    <source>
        <dbReference type="Proteomes" id="UP001177120"/>
    </source>
</evidence>
<evidence type="ECO:0000313" key="1">
    <source>
        <dbReference type="EMBL" id="MBN2910565.1"/>
    </source>
</evidence>
<proteinExistence type="predicted"/>
<dbReference type="RefSeq" id="WP_205496609.1">
    <property type="nucleotide sequence ID" value="NZ_JAFHAP010000013.1"/>
</dbReference>
<reference evidence="1" key="1">
    <citation type="journal article" date="2024" name="Int. J. Syst. Evol. Microbiol.">
        <title>Polycladomyces zharkentensis sp. nov., a novel thermophilic cellulose- and starch-degrading member of the Bacillota from a geothermal aquifer in Kazakhstan.</title>
        <authorList>
            <person name="Mashzhan A."/>
            <person name="Kistaubayeva A."/>
            <person name="Javier-Lopez R."/>
            <person name="Bissenova U."/>
            <person name="Bissenbay A."/>
            <person name="Birkeland N.K."/>
        </authorList>
    </citation>
    <scope>NUCLEOTIDE SEQUENCE</scope>
    <source>
        <strain evidence="1">ZKZ2T</strain>
    </source>
</reference>
<comment type="caution">
    <text evidence="1">The sequence shown here is derived from an EMBL/GenBank/DDBJ whole genome shotgun (WGS) entry which is preliminary data.</text>
</comment>
<gene>
    <name evidence="1" type="ORF">JQC72_13745</name>
</gene>
<keyword evidence="2" id="KW-1185">Reference proteome</keyword>
<protein>
    <submittedName>
        <fullName evidence="1">Uncharacterized protein</fullName>
    </submittedName>
</protein>
<name>A0ABS2WM21_9BACL</name>
<dbReference type="EMBL" id="JAFHAP010000013">
    <property type="protein sequence ID" value="MBN2910565.1"/>
    <property type="molecule type" value="Genomic_DNA"/>
</dbReference>
<dbReference type="Proteomes" id="UP001177120">
    <property type="component" value="Unassembled WGS sequence"/>
</dbReference>